<dbReference type="Gene3D" id="1.10.357.10">
    <property type="entry name" value="Tetracycline Repressor, domain 2"/>
    <property type="match status" value="1"/>
</dbReference>
<dbReference type="Proteomes" id="UP000265926">
    <property type="component" value="Unassembled WGS sequence"/>
</dbReference>
<keyword evidence="3" id="KW-0804">Transcription</keyword>
<dbReference type="GO" id="GO:0003700">
    <property type="term" value="F:DNA-binding transcription factor activity"/>
    <property type="evidence" value="ECO:0007669"/>
    <property type="project" value="TreeGrafter"/>
</dbReference>
<feature type="DNA-binding region" description="H-T-H motif" evidence="4">
    <location>
        <begin position="33"/>
        <end position="52"/>
    </location>
</feature>
<dbReference type="PANTHER" id="PTHR30055">
    <property type="entry name" value="HTH-TYPE TRANSCRIPTIONAL REGULATOR RUTR"/>
    <property type="match status" value="1"/>
</dbReference>
<dbReference type="InterPro" id="IPR009057">
    <property type="entry name" value="Homeodomain-like_sf"/>
</dbReference>
<evidence type="ECO:0000256" key="2">
    <source>
        <dbReference type="ARBA" id="ARBA00023125"/>
    </source>
</evidence>
<evidence type="ECO:0000259" key="5">
    <source>
        <dbReference type="PROSITE" id="PS50977"/>
    </source>
</evidence>
<dbReference type="PANTHER" id="PTHR30055:SF151">
    <property type="entry name" value="TRANSCRIPTIONAL REGULATORY PROTEIN"/>
    <property type="match status" value="1"/>
</dbReference>
<organism evidence="6 7">
    <name type="scientific">Maribellus luteus</name>
    <dbReference type="NCBI Taxonomy" id="2305463"/>
    <lineage>
        <taxon>Bacteria</taxon>
        <taxon>Pseudomonadati</taxon>
        <taxon>Bacteroidota</taxon>
        <taxon>Bacteroidia</taxon>
        <taxon>Marinilabiliales</taxon>
        <taxon>Prolixibacteraceae</taxon>
        <taxon>Maribellus</taxon>
    </lineage>
</organism>
<name>A0A399SQI6_9BACT</name>
<dbReference type="GO" id="GO:0000976">
    <property type="term" value="F:transcription cis-regulatory region binding"/>
    <property type="evidence" value="ECO:0007669"/>
    <property type="project" value="TreeGrafter"/>
</dbReference>
<dbReference type="InterPro" id="IPR001647">
    <property type="entry name" value="HTH_TetR"/>
</dbReference>
<keyword evidence="7" id="KW-1185">Reference proteome</keyword>
<evidence type="ECO:0000256" key="1">
    <source>
        <dbReference type="ARBA" id="ARBA00023015"/>
    </source>
</evidence>
<dbReference type="Pfam" id="PF17935">
    <property type="entry name" value="TetR_C_27"/>
    <property type="match status" value="1"/>
</dbReference>
<dbReference type="Pfam" id="PF00440">
    <property type="entry name" value="TetR_N"/>
    <property type="match status" value="1"/>
</dbReference>
<dbReference type="InterPro" id="IPR041478">
    <property type="entry name" value="TetR_C_27"/>
</dbReference>
<evidence type="ECO:0000256" key="4">
    <source>
        <dbReference type="PROSITE-ProRule" id="PRU00335"/>
    </source>
</evidence>
<dbReference type="PRINTS" id="PR00455">
    <property type="entry name" value="HTHTETR"/>
</dbReference>
<proteinExistence type="predicted"/>
<dbReference type="InterPro" id="IPR050109">
    <property type="entry name" value="HTH-type_TetR-like_transc_reg"/>
</dbReference>
<protein>
    <submittedName>
        <fullName evidence="6">TetR/AcrR family transcriptional regulator</fullName>
    </submittedName>
</protein>
<evidence type="ECO:0000256" key="3">
    <source>
        <dbReference type="ARBA" id="ARBA00023163"/>
    </source>
</evidence>
<sequence>MPTDADQTSEDVRSRILDAAEALLRRHGPDKLAVTDVARALSMSHANVYRYFGSKTDLFQQLVRRWLGRLEAPLAAIAAEDGPAADRLTRWALTLHRQKREKVSADPEMFAAFDKAADRAGGGPVEAHLDALRDQLRIILEDGAAEGRWPGVGPTSAQDVFTALSPFSHPAVVLADGAADRSEQLRRVVRLLDAGLAAG</sequence>
<accession>A0A399SQI6</accession>
<evidence type="ECO:0000313" key="6">
    <source>
        <dbReference type="EMBL" id="RIJ44652.1"/>
    </source>
</evidence>
<keyword evidence="2 4" id="KW-0238">DNA-binding</keyword>
<comment type="caution">
    <text evidence="6">The sequence shown here is derived from an EMBL/GenBank/DDBJ whole genome shotgun (WGS) entry which is preliminary data.</text>
</comment>
<evidence type="ECO:0000313" key="7">
    <source>
        <dbReference type="Proteomes" id="UP000265926"/>
    </source>
</evidence>
<reference evidence="6 7" key="1">
    <citation type="submission" date="2018-08" db="EMBL/GenBank/DDBJ databases">
        <title>Pallidiluteibacterium maritimus gen. nov., sp. nov., isolated from coastal sediment.</title>
        <authorList>
            <person name="Zhou L.Y."/>
        </authorList>
    </citation>
    <scope>NUCLEOTIDE SEQUENCE [LARGE SCALE GENOMIC DNA]</scope>
    <source>
        <strain evidence="6 7">XSD2</strain>
    </source>
</reference>
<dbReference type="EMBL" id="QWGR01000117">
    <property type="protein sequence ID" value="RIJ44652.1"/>
    <property type="molecule type" value="Genomic_DNA"/>
</dbReference>
<dbReference type="PROSITE" id="PS50977">
    <property type="entry name" value="HTH_TETR_2"/>
    <property type="match status" value="1"/>
</dbReference>
<keyword evidence="1" id="KW-0805">Transcription regulation</keyword>
<dbReference type="SUPFAM" id="SSF46689">
    <property type="entry name" value="Homeodomain-like"/>
    <property type="match status" value="1"/>
</dbReference>
<dbReference type="OrthoDB" id="6430772at2"/>
<feature type="domain" description="HTH tetR-type" evidence="5">
    <location>
        <begin position="10"/>
        <end position="70"/>
    </location>
</feature>
<dbReference type="AlphaFoldDB" id="A0A399SQI6"/>
<gene>
    <name evidence="6" type="ORF">D1614_24060</name>
</gene>